<dbReference type="Gene3D" id="3.30.1340.30">
    <property type="match status" value="3"/>
</dbReference>
<protein>
    <submittedName>
        <fullName evidence="3">Osmotically-inducible protein OsmY, contains BON domain</fullName>
    </submittedName>
</protein>
<dbReference type="EMBL" id="FOSN01000013">
    <property type="protein sequence ID" value="SFK64573.1"/>
    <property type="molecule type" value="Genomic_DNA"/>
</dbReference>
<evidence type="ECO:0000313" key="4">
    <source>
        <dbReference type="Proteomes" id="UP000198755"/>
    </source>
</evidence>
<keyword evidence="4" id="KW-1185">Reference proteome</keyword>
<reference evidence="3 4" key="1">
    <citation type="submission" date="2016-10" db="EMBL/GenBank/DDBJ databases">
        <authorList>
            <person name="de Groot N.N."/>
        </authorList>
    </citation>
    <scope>NUCLEOTIDE SEQUENCE [LARGE SCALE GENOMIC DNA]</scope>
    <source>
        <strain evidence="3 4">NE2</strain>
    </source>
</reference>
<gene>
    <name evidence="3" type="ORF">SAMN05444581_11378</name>
</gene>
<dbReference type="InterPro" id="IPR014004">
    <property type="entry name" value="Transpt-assoc_nodulatn_dom_bac"/>
</dbReference>
<dbReference type="STRING" id="1612308.SAMN05444581_11378"/>
<feature type="domain" description="BON" evidence="2">
    <location>
        <begin position="78"/>
        <end position="146"/>
    </location>
</feature>
<dbReference type="Proteomes" id="UP000198755">
    <property type="component" value="Unassembled WGS sequence"/>
</dbReference>
<feature type="domain" description="BON" evidence="2">
    <location>
        <begin position="3"/>
        <end position="71"/>
    </location>
</feature>
<dbReference type="PANTHER" id="PTHR34606">
    <property type="entry name" value="BON DOMAIN-CONTAINING PROTEIN"/>
    <property type="match status" value="1"/>
</dbReference>
<name>A0A1I4B7R9_9HYPH</name>
<dbReference type="RefSeq" id="WP_091684768.1">
    <property type="nucleotide sequence ID" value="NZ_FOSN01000013.1"/>
</dbReference>
<evidence type="ECO:0000259" key="2">
    <source>
        <dbReference type="PROSITE" id="PS50914"/>
    </source>
</evidence>
<evidence type="ECO:0000256" key="1">
    <source>
        <dbReference type="ARBA" id="ARBA00022729"/>
    </source>
</evidence>
<organism evidence="3 4">
    <name type="scientific">Methylocapsa palsarum</name>
    <dbReference type="NCBI Taxonomy" id="1612308"/>
    <lineage>
        <taxon>Bacteria</taxon>
        <taxon>Pseudomonadati</taxon>
        <taxon>Pseudomonadota</taxon>
        <taxon>Alphaproteobacteria</taxon>
        <taxon>Hyphomicrobiales</taxon>
        <taxon>Beijerinckiaceae</taxon>
        <taxon>Methylocapsa</taxon>
    </lineage>
</organism>
<accession>A0A1I4B7R9</accession>
<evidence type="ECO:0000313" key="3">
    <source>
        <dbReference type="EMBL" id="SFK64573.1"/>
    </source>
</evidence>
<dbReference type="InterPro" id="IPR007055">
    <property type="entry name" value="BON_dom"/>
</dbReference>
<dbReference type="PROSITE" id="PS50914">
    <property type="entry name" value="BON"/>
    <property type="match status" value="3"/>
</dbReference>
<keyword evidence="1" id="KW-0732">Signal</keyword>
<proteinExistence type="predicted"/>
<dbReference type="InterPro" id="IPR051686">
    <property type="entry name" value="Lipoprotein_DolP"/>
</dbReference>
<sequence>MFDDKQLKQAVLDELAWEPSVNAAHIGVTAKNGVVTLMGHVEIYAQKSAAERATRRVKGVKAVAEELEVQLPFSFKRSDEEIAAAAIARLAWDAAVPMDSVKVKVEKGWVTLTGEVDWHYQQQSASDDIRGLSGVIGVSNDIKIKPRVNAENIREDIMVALHRSWFEPNRINVSSQGGKVQLTGSVHYWSEREEAGSTAWAAPGVISVENDIRVD</sequence>
<dbReference type="AlphaFoldDB" id="A0A1I4B7R9"/>
<dbReference type="SMART" id="SM00749">
    <property type="entry name" value="BON"/>
    <property type="match status" value="3"/>
</dbReference>
<dbReference type="Pfam" id="PF04972">
    <property type="entry name" value="BON"/>
    <property type="match status" value="3"/>
</dbReference>
<feature type="domain" description="BON" evidence="2">
    <location>
        <begin position="149"/>
        <end position="215"/>
    </location>
</feature>
<dbReference type="OrthoDB" id="870892at2"/>
<dbReference type="PANTHER" id="PTHR34606:SF4">
    <property type="entry name" value="OUTER MEMBRANE LIPOPROTEIN DOLP"/>
    <property type="match status" value="1"/>
</dbReference>